<keyword evidence="2" id="KW-0472">Membrane</keyword>
<evidence type="ECO:0000313" key="4">
    <source>
        <dbReference type="Ensembl" id="ENSCINP00000009223.3"/>
    </source>
</evidence>
<dbReference type="GO" id="GO:0005615">
    <property type="term" value="C:extracellular space"/>
    <property type="evidence" value="ECO:0000318"/>
    <property type="project" value="GO_Central"/>
</dbReference>
<dbReference type="GO" id="GO:0070492">
    <property type="term" value="F:oligosaccharide binding"/>
    <property type="evidence" value="ECO:0000318"/>
    <property type="project" value="GO_Central"/>
</dbReference>
<dbReference type="PANTHER" id="PTHR16146">
    <property type="entry name" value="INTELECTIN"/>
    <property type="match status" value="1"/>
</dbReference>
<dbReference type="GeneTree" id="ENSGT00940000163443"/>
<evidence type="ECO:0000259" key="3">
    <source>
        <dbReference type="PROSITE" id="PS51406"/>
    </source>
</evidence>
<dbReference type="Ensembl" id="ENSCINT00000009223.3">
    <property type="protein sequence ID" value="ENSCINP00000009223.3"/>
    <property type="gene ID" value="ENSCING00000004465.3"/>
</dbReference>
<dbReference type="PANTHER" id="PTHR16146:SF46">
    <property type="entry name" value="INTELECTIN-1A-RELATED"/>
    <property type="match status" value="1"/>
</dbReference>
<feature type="transmembrane region" description="Helical" evidence="2">
    <location>
        <begin position="60"/>
        <end position="84"/>
    </location>
</feature>
<dbReference type="Gene3D" id="2.60.120.1000">
    <property type="match status" value="1"/>
</dbReference>
<dbReference type="PROSITE" id="PS51406">
    <property type="entry name" value="FIBRINOGEN_C_2"/>
    <property type="match status" value="1"/>
</dbReference>
<proteinExistence type="predicted"/>
<dbReference type="NCBIfam" id="NF040941">
    <property type="entry name" value="GGGWT_bact"/>
    <property type="match status" value="1"/>
</dbReference>
<keyword evidence="2" id="KW-0812">Transmembrane</keyword>
<keyword evidence="5" id="KW-1185">Reference proteome</keyword>
<reference evidence="4" key="3">
    <citation type="submission" date="2025-09" db="UniProtKB">
        <authorList>
            <consortium name="Ensembl"/>
        </authorList>
    </citation>
    <scope>IDENTIFICATION</scope>
</reference>
<sequence length="285" mass="31782">MGDAFKSNTNRVPEVQYEDDLGEGIYSNDIEPQNTGTVALPALPKTTKPLDQKKKHPIRFWRVFVCVVLIVIIVIAVIIIHLTFGRKPSLAQSNTQEVAEQQQQIAYGTLNNPALSCLDLKNSTEVTTDGYYYLKPLGTLIPFQVYCDMTTAGGGWTLVASVHENDIDRKCSTGDMWFSNDQPEYTMSRNWENRNTFGRVDQATSADYKNIGYSSMKASNVMLRHVPNKTPVPRTAVEAGLQYHTSNNFLESLGGNLFSTYTQHYPMNPKTSVAYPPVSDLANAI</sequence>
<feature type="domain" description="Fibrinogen C-terminal" evidence="3">
    <location>
        <begin position="108"/>
        <end position="166"/>
    </location>
</feature>
<name>F6US42_CIOIN</name>
<dbReference type="Pfam" id="PF00147">
    <property type="entry name" value="Fibrinogen_C"/>
    <property type="match status" value="1"/>
</dbReference>
<keyword evidence="1" id="KW-1015">Disulfide bond</keyword>
<accession>F6US42</accession>
<dbReference type="HOGENOM" id="CLU_978367_0_0_1"/>
<evidence type="ECO:0000256" key="2">
    <source>
        <dbReference type="SAM" id="Phobius"/>
    </source>
</evidence>
<evidence type="ECO:0000313" key="5">
    <source>
        <dbReference type="Proteomes" id="UP000008144"/>
    </source>
</evidence>
<dbReference type="SUPFAM" id="SSF56496">
    <property type="entry name" value="Fibrinogen C-terminal domain-like"/>
    <property type="match status" value="1"/>
</dbReference>
<dbReference type="InParanoid" id="F6US42"/>
<dbReference type="AlphaFoldDB" id="F6US42"/>
<dbReference type="Proteomes" id="UP000008144">
    <property type="component" value="Unassembled WGS sequence"/>
</dbReference>
<dbReference type="InterPro" id="IPR002181">
    <property type="entry name" value="Fibrinogen_a/b/g_C_dom"/>
</dbReference>
<dbReference type="InterPro" id="IPR036056">
    <property type="entry name" value="Fibrinogen-like_C"/>
</dbReference>
<reference evidence="4" key="2">
    <citation type="submission" date="2025-08" db="UniProtKB">
        <authorList>
            <consortium name="Ensembl"/>
        </authorList>
    </citation>
    <scope>IDENTIFICATION</scope>
</reference>
<organism evidence="4 5">
    <name type="scientific">Ciona intestinalis</name>
    <name type="common">Transparent sea squirt</name>
    <name type="synonym">Ascidia intestinalis</name>
    <dbReference type="NCBI Taxonomy" id="7719"/>
    <lineage>
        <taxon>Eukaryota</taxon>
        <taxon>Metazoa</taxon>
        <taxon>Chordata</taxon>
        <taxon>Tunicata</taxon>
        <taxon>Ascidiacea</taxon>
        <taxon>Phlebobranchia</taxon>
        <taxon>Cionidae</taxon>
        <taxon>Ciona</taxon>
    </lineage>
</organism>
<protein>
    <recommendedName>
        <fullName evidence="3">Fibrinogen C-terminal domain-containing protein</fullName>
    </recommendedName>
</protein>
<keyword evidence="2" id="KW-1133">Transmembrane helix</keyword>
<reference evidence="5" key="1">
    <citation type="journal article" date="2002" name="Science">
        <title>The draft genome of Ciona intestinalis: insights into chordate and vertebrate origins.</title>
        <authorList>
            <person name="Dehal P."/>
            <person name="Satou Y."/>
            <person name="Campbell R.K."/>
            <person name="Chapman J."/>
            <person name="Degnan B."/>
            <person name="De Tomaso A."/>
            <person name="Davidson B."/>
            <person name="Di Gregorio A."/>
            <person name="Gelpke M."/>
            <person name="Goodstein D.M."/>
            <person name="Harafuji N."/>
            <person name="Hastings K.E."/>
            <person name="Ho I."/>
            <person name="Hotta K."/>
            <person name="Huang W."/>
            <person name="Kawashima T."/>
            <person name="Lemaire P."/>
            <person name="Martinez D."/>
            <person name="Meinertzhagen I.A."/>
            <person name="Necula S."/>
            <person name="Nonaka M."/>
            <person name="Putnam N."/>
            <person name="Rash S."/>
            <person name="Saiga H."/>
            <person name="Satake M."/>
            <person name="Terry A."/>
            <person name="Yamada L."/>
            <person name="Wang H.G."/>
            <person name="Awazu S."/>
            <person name="Azumi K."/>
            <person name="Boore J."/>
            <person name="Branno M."/>
            <person name="Chin-Bow S."/>
            <person name="DeSantis R."/>
            <person name="Doyle S."/>
            <person name="Francino P."/>
            <person name="Keys D.N."/>
            <person name="Haga S."/>
            <person name="Hayashi H."/>
            <person name="Hino K."/>
            <person name="Imai K.S."/>
            <person name="Inaba K."/>
            <person name="Kano S."/>
            <person name="Kobayashi K."/>
            <person name="Kobayashi M."/>
            <person name="Lee B.I."/>
            <person name="Makabe K.W."/>
            <person name="Manohar C."/>
            <person name="Matassi G."/>
            <person name="Medina M."/>
            <person name="Mochizuki Y."/>
            <person name="Mount S."/>
            <person name="Morishita T."/>
            <person name="Miura S."/>
            <person name="Nakayama A."/>
            <person name="Nishizaka S."/>
            <person name="Nomoto H."/>
            <person name="Ohta F."/>
            <person name="Oishi K."/>
            <person name="Rigoutsos I."/>
            <person name="Sano M."/>
            <person name="Sasaki A."/>
            <person name="Sasakura Y."/>
            <person name="Shoguchi E."/>
            <person name="Shin-i T."/>
            <person name="Spagnuolo A."/>
            <person name="Stainier D."/>
            <person name="Suzuki M.M."/>
            <person name="Tassy O."/>
            <person name="Takatori N."/>
            <person name="Tokuoka M."/>
            <person name="Yagi K."/>
            <person name="Yoshizaki F."/>
            <person name="Wada S."/>
            <person name="Zhang C."/>
            <person name="Hyatt P.D."/>
            <person name="Larimer F."/>
            <person name="Detter C."/>
            <person name="Doggett N."/>
            <person name="Glavina T."/>
            <person name="Hawkins T."/>
            <person name="Richardson P."/>
            <person name="Lucas S."/>
            <person name="Kohara Y."/>
            <person name="Levine M."/>
            <person name="Satoh N."/>
            <person name="Rokhsar D.S."/>
        </authorList>
    </citation>
    <scope>NUCLEOTIDE SEQUENCE [LARGE SCALE GENOMIC DNA]</scope>
</reference>
<evidence type="ECO:0000256" key="1">
    <source>
        <dbReference type="ARBA" id="ARBA00023157"/>
    </source>
</evidence>